<evidence type="ECO:0000313" key="1">
    <source>
        <dbReference type="EMBL" id="EHK63232.1"/>
    </source>
</evidence>
<dbReference type="Pfam" id="PF03860">
    <property type="entry name" value="Csp"/>
    <property type="match status" value="1"/>
</dbReference>
<organism evidence="1 2">
    <name type="scientific">Achromobacter arsenitoxydans SY8</name>
    <dbReference type="NCBI Taxonomy" id="477184"/>
    <lineage>
        <taxon>Bacteria</taxon>
        <taxon>Pseudomonadati</taxon>
        <taxon>Pseudomonadota</taxon>
        <taxon>Betaproteobacteria</taxon>
        <taxon>Burkholderiales</taxon>
        <taxon>Alcaligenaceae</taxon>
        <taxon>Achromobacter</taxon>
    </lineage>
</organism>
<reference evidence="1 2" key="1">
    <citation type="journal article" date="2012" name="J. Bacteriol.">
        <title>Genome sequence of the highly efficient arsenite-oxidizing bacterium Achromobacter arsenitoxydans SY8.</title>
        <authorList>
            <person name="Li X."/>
            <person name="Hu Y."/>
            <person name="Gong J."/>
            <person name="Lin Y."/>
            <person name="Johnstone L."/>
            <person name="Rensing C."/>
            <person name="Wang G."/>
        </authorList>
    </citation>
    <scope>NUCLEOTIDE SEQUENCE [LARGE SCALE GENOMIC DNA]</scope>
    <source>
        <strain evidence="1 2">SY8</strain>
    </source>
</reference>
<sequence length="110" mass="11768">MNAVANEMEQCIDSCIACYRQCVQTAMHHCLETGGEHVTPHHFRLMMGCSEMCRTAAHTMLVGVENHGVVCGACSVLCADCAASCEGMDGMDDCARACRECAEICGRMAA</sequence>
<dbReference type="Gene3D" id="1.20.1270.360">
    <property type="match status" value="1"/>
</dbReference>
<dbReference type="InterPro" id="IPR005560">
    <property type="entry name" value="Csp_YhjQ"/>
</dbReference>
<comment type="caution">
    <text evidence="1">The sequence shown here is derived from an EMBL/GenBank/DDBJ whole genome shotgun (WGS) entry which is preliminary data.</text>
</comment>
<dbReference type="CDD" id="cd08026">
    <property type="entry name" value="DUF326"/>
    <property type="match status" value="1"/>
</dbReference>
<protein>
    <recommendedName>
        <fullName evidence="3">Ferredoxin</fullName>
    </recommendedName>
</protein>
<dbReference type="STRING" id="477184.KYC_26477"/>
<proteinExistence type="predicted"/>
<gene>
    <name evidence="1" type="ORF">KYC_26477</name>
</gene>
<dbReference type="PANTHER" id="PTHR37310">
    <property type="entry name" value="CYTOPLASMIC PROTEIN-RELATED"/>
    <property type="match status" value="1"/>
</dbReference>
<accession>H0FET1</accession>
<evidence type="ECO:0000313" key="2">
    <source>
        <dbReference type="Proteomes" id="UP000003113"/>
    </source>
</evidence>
<keyword evidence="2" id="KW-1185">Reference proteome</keyword>
<evidence type="ECO:0008006" key="3">
    <source>
        <dbReference type="Google" id="ProtNLM"/>
    </source>
</evidence>
<dbReference type="EMBL" id="AGUF01000086">
    <property type="protein sequence ID" value="EHK63232.1"/>
    <property type="molecule type" value="Genomic_DNA"/>
</dbReference>
<dbReference type="Proteomes" id="UP000003113">
    <property type="component" value="Unassembled WGS sequence"/>
</dbReference>
<dbReference type="PANTHER" id="PTHR37310:SF1">
    <property type="entry name" value="CYTOPLASMIC PROTEIN"/>
    <property type="match status" value="1"/>
</dbReference>
<dbReference type="AlphaFoldDB" id="H0FET1"/>
<dbReference type="eggNOG" id="ENOG5030Q5M">
    <property type="taxonomic scope" value="Bacteria"/>
</dbReference>
<dbReference type="InterPro" id="IPR044543">
    <property type="entry name" value="YHJQ-like"/>
</dbReference>
<name>H0FET1_9BURK</name>
<dbReference type="OrthoDB" id="5396211at2"/>